<protein>
    <submittedName>
        <fullName evidence="1">Uncharacterized protein</fullName>
    </submittedName>
</protein>
<dbReference type="InterPro" id="IPR027417">
    <property type="entry name" value="P-loop_NTPase"/>
</dbReference>
<dbReference type="Gene3D" id="3.40.50.300">
    <property type="entry name" value="P-loop containing nucleotide triphosphate hydrolases"/>
    <property type="match status" value="1"/>
</dbReference>
<organism evidence="1">
    <name type="scientific">marine sediment metagenome</name>
    <dbReference type="NCBI Taxonomy" id="412755"/>
    <lineage>
        <taxon>unclassified sequences</taxon>
        <taxon>metagenomes</taxon>
        <taxon>ecological metagenomes</taxon>
    </lineage>
</organism>
<gene>
    <name evidence="1" type="ORF">LCGC14_2277710</name>
</gene>
<sequence length="79" mass="9315">KRKYGVIYATQSPLDVKKEILDLCNSKLFFQVQGDASNLLKEYLNKEERERLKQLPTGHAYITSMRKHEPVEIKFPYID</sequence>
<feature type="non-terminal residue" evidence="1">
    <location>
        <position position="1"/>
    </location>
</feature>
<proteinExistence type="predicted"/>
<dbReference type="SUPFAM" id="SSF52540">
    <property type="entry name" value="P-loop containing nucleoside triphosphate hydrolases"/>
    <property type="match status" value="1"/>
</dbReference>
<comment type="caution">
    <text evidence="1">The sequence shown here is derived from an EMBL/GenBank/DDBJ whole genome shotgun (WGS) entry which is preliminary data.</text>
</comment>
<reference evidence="1" key="1">
    <citation type="journal article" date="2015" name="Nature">
        <title>Complex archaea that bridge the gap between prokaryotes and eukaryotes.</title>
        <authorList>
            <person name="Spang A."/>
            <person name="Saw J.H."/>
            <person name="Jorgensen S.L."/>
            <person name="Zaremba-Niedzwiedzka K."/>
            <person name="Martijn J."/>
            <person name="Lind A.E."/>
            <person name="van Eijk R."/>
            <person name="Schleper C."/>
            <person name="Guy L."/>
            <person name="Ettema T.J."/>
        </authorList>
    </citation>
    <scope>NUCLEOTIDE SEQUENCE</scope>
</reference>
<name>A0A0F9CV89_9ZZZZ</name>
<accession>A0A0F9CV89</accession>
<evidence type="ECO:0000313" key="1">
    <source>
        <dbReference type="EMBL" id="KKL53214.1"/>
    </source>
</evidence>
<dbReference type="EMBL" id="LAZR01031622">
    <property type="protein sequence ID" value="KKL53214.1"/>
    <property type="molecule type" value="Genomic_DNA"/>
</dbReference>
<dbReference type="AlphaFoldDB" id="A0A0F9CV89"/>